<dbReference type="Proteomes" id="UP000742786">
    <property type="component" value="Unassembled WGS sequence"/>
</dbReference>
<reference evidence="3" key="1">
    <citation type="submission" date="2021-04" db="EMBL/GenBank/DDBJ databases">
        <authorList>
            <person name="Hornung B."/>
        </authorList>
    </citation>
    <scope>NUCLEOTIDE SEQUENCE</scope>
    <source>
        <strain evidence="3">G5G6</strain>
    </source>
</reference>
<dbReference type="EMBL" id="CAJQUM010000001">
    <property type="protein sequence ID" value="CAG4883656.1"/>
    <property type="molecule type" value="Genomic_DNA"/>
</dbReference>
<feature type="compositionally biased region" description="Basic and acidic residues" evidence="1">
    <location>
        <begin position="78"/>
        <end position="88"/>
    </location>
</feature>
<gene>
    <name evidence="3" type="ORF">GTOL_11539</name>
</gene>
<keyword evidence="4" id="KW-1185">Reference proteome</keyword>
<dbReference type="InterPro" id="IPR010982">
    <property type="entry name" value="Lambda_DNA-bd_dom_sf"/>
</dbReference>
<feature type="region of interest" description="Disordered" evidence="1">
    <location>
        <begin position="71"/>
        <end position="108"/>
    </location>
</feature>
<dbReference type="PROSITE" id="PS50943">
    <property type="entry name" value="HTH_CROC1"/>
    <property type="match status" value="1"/>
</dbReference>
<organism evidence="3 4">
    <name type="scientific">Georgfuchsia toluolica</name>
    <dbReference type="NCBI Taxonomy" id="424218"/>
    <lineage>
        <taxon>Bacteria</taxon>
        <taxon>Pseudomonadati</taxon>
        <taxon>Pseudomonadota</taxon>
        <taxon>Betaproteobacteria</taxon>
        <taxon>Nitrosomonadales</taxon>
        <taxon>Sterolibacteriaceae</taxon>
        <taxon>Georgfuchsia</taxon>
    </lineage>
</organism>
<dbReference type="Pfam" id="PF13443">
    <property type="entry name" value="HTH_26"/>
    <property type="match status" value="1"/>
</dbReference>
<dbReference type="InterPro" id="IPR001387">
    <property type="entry name" value="Cro/C1-type_HTH"/>
</dbReference>
<evidence type="ECO:0000259" key="2">
    <source>
        <dbReference type="PROSITE" id="PS50943"/>
    </source>
</evidence>
<accession>A0A916J753</accession>
<dbReference type="GO" id="GO:0003677">
    <property type="term" value="F:DNA binding"/>
    <property type="evidence" value="ECO:0007669"/>
    <property type="project" value="InterPro"/>
</dbReference>
<evidence type="ECO:0000256" key="1">
    <source>
        <dbReference type="SAM" id="MobiDB-lite"/>
    </source>
</evidence>
<name>A0A916J753_9PROT</name>
<protein>
    <recommendedName>
        <fullName evidence="2">HTH cro/C1-type domain-containing protein</fullName>
    </recommendedName>
</protein>
<proteinExistence type="predicted"/>
<comment type="caution">
    <text evidence="3">The sequence shown here is derived from an EMBL/GenBank/DDBJ whole genome shotgun (WGS) entry which is preliminary data.</text>
</comment>
<dbReference type="Gene3D" id="1.10.260.40">
    <property type="entry name" value="lambda repressor-like DNA-binding domains"/>
    <property type="match status" value="1"/>
</dbReference>
<evidence type="ECO:0000313" key="3">
    <source>
        <dbReference type="EMBL" id="CAG4883656.1"/>
    </source>
</evidence>
<dbReference type="SMART" id="SM00530">
    <property type="entry name" value="HTH_XRE"/>
    <property type="match status" value="1"/>
</dbReference>
<evidence type="ECO:0000313" key="4">
    <source>
        <dbReference type="Proteomes" id="UP000742786"/>
    </source>
</evidence>
<feature type="domain" description="HTH cro/C1-type" evidence="2">
    <location>
        <begin position="21"/>
        <end position="67"/>
    </location>
</feature>
<dbReference type="SUPFAM" id="SSF47413">
    <property type="entry name" value="lambda repressor-like DNA-binding domains"/>
    <property type="match status" value="1"/>
</dbReference>
<dbReference type="CDD" id="cd00093">
    <property type="entry name" value="HTH_XRE"/>
    <property type="match status" value="1"/>
</dbReference>
<dbReference type="AlphaFoldDB" id="A0A916J753"/>
<sequence>MIRFRIQELMADKQFAEGRTITVTEVAGATGISRVTLSRMLNQRGYVTGSDTIDALCEYFKCPIEKVAEYIPAPKMPEPPKKSVKDTKSAGTSQVKGERRTPSRSTKR</sequence>